<feature type="domain" description="Myb-like" evidence="6">
    <location>
        <begin position="173"/>
        <end position="223"/>
    </location>
</feature>
<feature type="domain" description="Myb-like" evidence="6">
    <location>
        <begin position="121"/>
        <end position="172"/>
    </location>
</feature>
<dbReference type="SUPFAM" id="SSF46689">
    <property type="entry name" value="Homeodomain-like"/>
    <property type="match status" value="1"/>
</dbReference>
<dbReference type="FunFam" id="1.10.10.60:FF:000010">
    <property type="entry name" value="Transcriptional activator Myb isoform A"/>
    <property type="match status" value="1"/>
</dbReference>
<evidence type="ECO:0000259" key="7">
    <source>
        <dbReference type="PROSITE" id="PS51294"/>
    </source>
</evidence>
<dbReference type="PANTHER" id="PTHR45614">
    <property type="entry name" value="MYB PROTEIN-RELATED"/>
    <property type="match status" value="1"/>
</dbReference>
<feature type="compositionally biased region" description="Basic and acidic residues" evidence="5">
    <location>
        <begin position="96"/>
        <end position="124"/>
    </location>
</feature>
<protein>
    <submittedName>
        <fullName evidence="8">Uncharacterized protein</fullName>
    </submittedName>
</protein>
<organism evidence="8 9">
    <name type="scientific">Fraxinus pennsylvanica</name>
    <dbReference type="NCBI Taxonomy" id="56036"/>
    <lineage>
        <taxon>Eukaryota</taxon>
        <taxon>Viridiplantae</taxon>
        <taxon>Streptophyta</taxon>
        <taxon>Embryophyta</taxon>
        <taxon>Tracheophyta</taxon>
        <taxon>Spermatophyta</taxon>
        <taxon>Magnoliopsida</taxon>
        <taxon>eudicotyledons</taxon>
        <taxon>Gunneridae</taxon>
        <taxon>Pentapetalae</taxon>
        <taxon>asterids</taxon>
        <taxon>lamiids</taxon>
        <taxon>Lamiales</taxon>
        <taxon>Oleaceae</taxon>
        <taxon>Oleeae</taxon>
        <taxon>Fraxinus</taxon>
    </lineage>
</organism>
<evidence type="ECO:0000313" key="8">
    <source>
        <dbReference type="EMBL" id="CAI9767051.1"/>
    </source>
</evidence>
<accession>A0AAD2DX53</accession>
<dbReference type="Proteomes" id="UP000834106">
    <property type="component" value="Chromosome 8"/>
</dbReference>
<sequence>MEIGGKGFVYGNLRNNPPFFQPKPPLTAIDKFLSSQNNFYYQKTLNSVQNQSPLFPPNLFSDFSSNFSAHKLPETNFGNGILPYAEVAWNQDEHVNGNSKEVKLTSESSNPRETRERGQSDGHLIKGQWTDEEDRKLIKLVKQYGSRNWAVIAKKMVVRAGKQCRERWLNHLSPDIKKDVWSEEEERLLIEVHKRVGNKWAEIAKHITGRTENSIKNHWNATKRRKISRRKIKKPRGVNGKRQSTLLQDYIQNKYMNNGSGFTSTSTTSYAAATTVTPPSSNVPEAEGQSFFTFETCEEEMDFMKNLFGNNDSSNNASIVDKGKAMLYPPAASETNMQINEDAFLYPDMLDSDIGLTLDLPMNQDTSLMADRKWI</sequence>
<evidence type="ECO:0000256" key="2">
    <source>
        <dbReference type="ARBA" id="ARBA00022737"/>
    </source>
</evidence>
<feature type="domain" description="HTH myb-type" evidence="7">
    <location>
        <begin position="121"/>
        <end position="176"/>
    </location>
</feature>
<reference evidence="8" key="1">
    <citation type="submission" date="2023-05" db="EMBL/GenBank/DDBJ databases">
        <authorList>
            <person name="Huff M."/>
        </authorList>
    </citation>
    <scope>NUCLEOTIDE SEQUENCE</scope>
</reference>
<evidence type="ECO:0000256" key="1">
    <source>
        <dbReference type="ARBA" id="ARBA00004123"/>
    </source>
</evidence>
<dbReference type="EMBL" id="OU503043">
    <property type="protein sequence ID" value="CAI9767051.1"/>
    <property type="molecule type" value="Genomic_DNA"/>
</dbReference>
<keyword evidence="3" id="KW-0238">DNA-binding</keyword>
<dbReference type="InterPro" id="IPR050560">
    <property type="entry name" value="MYB_TF"/>
</dbReference>
<keyword evidence="9" id="KW-1185">Reference proteome</keyword>
<dbReference type="InterPro" id="IPR009057">
    <property type="entry name" value="Homeodomain-like_sf"/>
</dbReference>
<evidence type="ECO:0000256" key="5">
    <source>
        <dbReference type="SAM" id="MobiDB-lite"/>
    </source>
</evidence>
<keyword evidence="4" id="KW-0539">Nucleus</keyword>
<dbReference type="InterPro" id="IPR017930">
    <property type="entry name" value="Myb_dom"/>
</dbReference>
<dbReference type="PROSITE" id="PS50090">
    <property type="entry name" value="MYB_LIKE"/>
    <property type="match status" value="2"/>
</dbReference>
<keyword evidence="2" id="KW-0677">Repeat</keyword>
<feature type="region of interest" description="Disordered" evidence="5">
    <location>
        <begin position="96"/>
        <end position="126"/>
    </location>
</feature>
<gene>
    <name evidence="8" type="ORF">FPE_LOCUS14481</name>
</gene>
<dbReference type="Gene3D" id="1.10.10.60">
    <property type="entry name" value="Homeodomain-like"/>
    <property type="match status" value="2"/>
</dbReference>
<evidence type="ECO:0000313" key="9">
    <source>
        <dbReference type="Proteomes" id="UP000834106"/>
    </source>
</evidence>
<dbReference type="SMART" id="SM00717">
    <property type="entry name" value="SANT"/>
    <property type="match status" value="2"/>
</dbReference>
<dbReference type="GO" id="GO:0005634">
    <property type="term" value="C:nucleus"/>
    <property type="evidence" value="ECO:0007669"/>
    <property type="project" value="UniProtKB-SubCell"/>
</dbReference>
<dbReference type="GO" id="GO:0000978">
    <property type="term" value="F:RNA polymerase II cis-regulatory region sequence-specific DNA binding"/>
    <property type="evidence" value="ECO:0007669"/>
    <property type="project" value="TreeGrafter"/>
</dbReference>
<name>A0AAD2DX53_9LAMI</name>
<dbReference type="Pfam" id="PF13921">
    <property type="entry name" value="Myb_DNA-bind_6"/>
    <property type="match status" value="1"/>
</dbReference>
<dbReference type="PANTHER" id="PTHR45614:SF218">
    <property type="entry name" value="TRANSCRIPTION FACTOR MYB119-RELATED"/>
    <property type="match status" value="1"/>
</dbReference>
<evidence type="ECO:0000259" key="6">
    <source>
        <dbReference type="PROSITE" id="PS50090"/>
    </source>
</evidence>
<evidence type="ECO:0000256" key="4">
    <source>
        <dbReference type="ARBA" id="ARBA00023242"/>
    </source>
</evidence>
<proteinExistence type="predicted"/>
<dbReference type="PROSITE" id="PS51294">
    <property type="entry name" value="HTH_MYB"/>
    <property type="match status" value="2"/>
</dbReference>
<dbReference type="InterPro" id="IPR001005">
    <property type="entry name" value="SANT/Myb"/>
</dbReference>
<comment type="subcellular location">
    <subcellularLocation>
        <location evidence="1">Nucleus</location>
    </subcellularLocation>
</comment>
<dbReference type="GO" id="GO:0000981">
    <property type="term" value="F:DNA-binding transcription factor activity, RNA polymerase II-specific"/>
    <property type="evidence" value="ECO:0007669"/>
    <property type="project" value="TreeGrafter"/>
</dbReference>
<dbReference type="AlphaFoldDB" id="A0AAD2DX53"/>
<evidence type="ECO:0000256" key="3">
    <source>
        <dbReference type="ARBA" id="ARBA00023125"/>
    </source>
</evidence>
<dbReference type="CDD" id="cd00167">
    <property type="entry name" value="SANT"/>
    <property type="match status" value="2"/>
</dbReference>
<feature type="domain" description="HTH myb-type" evidence="7">
    <location>
        <begin position="177"/>
        <end position="227"/>
    </location>
</feature>